<proteinExistence type="predicted"/>
<evidence type="ECO:0000256" key="1">
    <source>
        <dbReference type="SAM" id="SignalP"/>
    </source>
</evidence>
<reference evidence="2" key="1">
    <citation type="journal article" date="2019" name="bioRxiv">
        <title>The Genome of the Zebra Mussel, Dreissena polymorpha: A Resource for Invasive Species Research.</title>
        <authorList>
            <person name="McCartney M.A."/>
            <person name="Auch B."/>
            <person name="Kono T."/>
            <person name="Mallez S."/>
            <person name="Zhang Y."/>
            <person name="Obille A."/>
            <person name="Becker A."/>
            <person name="Abrahante J.E."/>
            <person name="Garbe J."/>
            <person name="Badalamenti J.P."/>
            <person name="Herman A."/>
            <person name="Mangelson H."/>
            <person name="Liachko I."/>
            <person name="Sullivan S."/>
            <person name="Sone E.D."/>
            <person name="Koren S."/>
            <person name="Silverstein K.A.T."/>
            <person name="Beckman K.B."/>
            <person name="Gohl D.M."/>
        </authorList>
    </citation>
    <scope>NUCLEOTIDE SEQUENCE</scope>
    <source>
        <strain evidence="2">Duluth1</strain>
        <tissue evidence="2">Whole animal</tissue>
    </source>
</reference>
<evidence type="ECO:0000313" key="2">
    <source>
        <dbReference type="EMBL" id="KAH3827560.1"/>
    </source>
</evidence>
<dbReference type="Proteomes" id="UP000828390">
    <property type="component" value="Unassembled WGS sequence"/>
</dbReference>
<evidence type="ECO:0000313" key="3">
    <source>
        <dbReference type="Proteomes" id="UP000828390"/>
    </source>
</evidence>
<gene>
    <name evidence="2" type="ORF">DPMN_129497</name>
</gene>
<name>A0A9D4H2W0_DREPO</name>
<feature type="chain" id="PRO_5039479486" evidence="1">
    <location>
        <begin position="24"/>
        <end position="87"/>
    </location>
</feature>
<protein>
    <submittedName>
        <fullName evidence="2">Uncharacterized protein</fullName>
    </submittedName>
</protein>
<feature type="signal peptide" evidence="1">
    <location>
        <begin position="1"/>
        <end position="23"/>
    </location>
</feature>
<reference evidence="2" key="2">
    <citation type="submission" date="2020-11" db="EMBL/GenBank/DDBJ databases">
        <authorList>
            <person name="McCartney M.A."/>
            <person name="Auch B."/>
            <person name="Kono T."/>
            <person name="Mallez S."/>
            <person name="Becker A."/>
            <person name="Gohl D.M."/>
            <person name="Silverstein K.A.T."/>
            <person name="Koren S."/>
            <person name="Bechman K.B."/>
            <person name="Herman A."/>
            <person name="Abrahante J.E."/>
            <person name="Garbe J."/>
        </authorList>
    </citation>
    <scope>NUCLEOTIDE SEQUENCE</scope>
    <source>
        <strain evidence="2">Duluth1</strain>
        <tissue evidence="2">Whole animal</tissue>
    </source>
</reference>
<accession>A0A9D4H2W0</accession>
<dbReference type="AlphaFoldDB" id="A0A9D4H2W0"/>
<dbReference type="EMBL" id="JAIWYP010000005">
    <property type="protein sequence ID" value="KAH3827560.1"/>
    <property type="molecule type" value="Genomic_DNA"/>
</dbReference>
<comment type="caution">
    <text evidence="2">The sequence shown here is derived from an EMBL/GenBank/DDBJ whole genome shotgun (WGS) entry which is preliminary data.</text>
</comment>
<organism evidence="2 3">
    <name type="scientific">Dreissena polymorpha</name>
    <name type="common">Zebra mussel</name>
    <name type="synonym">Mytilus polymorpha</name>
    <dbReference type="NCBI Taxonomy" id="45954"/>
    <lineage>
        <taxon>Eukaryota</taxon>
        <taxon>Metazoa</taxon>
        <taxon>Spiralia</taxon>
        <taxon>Lophotrochozoa</taxon>
        <taxon>Mollusca</taxon>
        <taxon>Bivalvia</taxon>
        <taxon>Autobranchia</taxon>
        <taxon>Heteroconchia</taxon>
        <taxon>Euheterodonta</taxon>
        <taxon>Imparidentia</taxon>
        <taxon>Neoheterodontei</taxon>
        <taxon>Myida</taxon>
        <taxon>Dreissenoidea</taxon>
        <taxon>Dreissenidae</taxon>
        <taxon>Dreissena</taxon>
    </lineage>
</organism>
<keyword evidence="1" id="KW-0732">Signal</keyword>
<sequence>MHRRFKYAWAIAVLVVLPDIVISASAPSGCTGSDDGWFSCDYAGMTQAADRPIDFADFSPAPLALNVYVNGLLPPIGKPHFENVEIL</sequence>
<keyword evidence="3" id="KW-1185">Reference proteome</keyword>